<reference evidence="7" key="1">
    <citation type="submission" date="2022-04" db="EMBL/GenBank/DDBJ databases">
        <authorList>
            <person name="Xu L."/>
            <person name="Lv Z."/>
        </authorList>
    </citation>
    <scope>NUCLEOTIDE SEQUENCE</scope>
    <source>
        <strain evidence="7">LV_2022a</strain>
    </source>
</reference>
<evidence type="ECO:0000256" key="5">
    <source>
        <dbReference type="ARBA" id="ARBA00040722"/>
    </source>
</evidence>
<dbReference type="GO" id="GO:0004722">
    <property type="term" value="F:protein serine/threonine phosphatase activity"/>
    <property type="evidence" value="ECO:0007669"/>
    <property type="project" value="UniProtKB-EC"/>
</dbReference>
<dbReference type="EC" id="3.1.3.16" evidence="2"/>
<dbReference type="InterPro" id="IPR051021">
    <property type="entry name" value="Mito_Ser/Thr_phosphatase"/>
</dbReference>
<evidence type="ECO:0000256" key="3">
    <source>
        <dbReference type="ARBA" id="ARBA00022801"/>
    </source>
</evidence>
<evidence type="ECO:0000313" key="8">
    <source>
        <dbReference type="Proteomes" id="UP001292079"/>
    </source>
</evidence>
<evidence type="ECO:0000256" key="6">
    <source>
        <dbReference type="SAM" id="SignalP"/>
    </source>
</evidence>
<dbReference type="PANTHER" id="PTHR20935:SF0">
    <property type="entry name" value="SERINE_THREONINE-PROTEIN PHOSPHATASE PGAM5, MITOCHONDRIAL"/>
    <property type="match status" value="1"/>
</dbReference>
<dbReference type="PANTHER" id="PTHR20935">
    <property type="entry name" value="PHOSPHOGLYCERATE MUTASE-RELATED"/>
    <property type="match status" value="1"/>
</dbReference>
<dbReference type="InterPro" id="IPR013078">
    <property type="entry name" value="His_Pase_superF_clade-1"/>
</dbReference>
<comment type="caution">
    <text evidence="7">The sequence shown here is derived from an EMBL/GenBank/DDBJ whole genome shotgun (WGS) entry which is preliminary data.</text>
</comment>
<evidence type="ECO:0000256" key="1">
    <source>
        <dbReference type="ARBA" id="ARBA00006717"/>
    </source>
</evidence>
<name>A0AAE1ZMJ9_SCHME</name>
<organism evidence="7 8">
    <name type="scientific">Schistosoma mekongi</name>
    <name type="common">Parasitic worm</name>
    <dbReference type="NCBI Taxonomy" id="38744"/>
    <lineage>
        <taxon>Eukaryota</taxon>
        <taxon>Metazoa</taxon>
        <taxon>Spiralia</taxon>
        <taxon>Lophotrochozoa</taxon>
        <taxon>Platyhelminthes</taxon>
        <taxon>Trematoda</taxon>
        <taxon>Digenea</taxon>
        <taxon>Strigeidida</taxon>
        <taxon>Schistosomatoidea</taxon>
        <taxon>Schistosomatidae</taxon>
        <taxon>Schistosoma</taxon>
    </lineage>
</organism>
<sequence>MFFSRVVRLGCCVASLTLVGAKVAWSANRNKDDHNRTAFEQLESTVANLKKVFPSIVRANAVNTDNVDIKPWNWDWDGKHSLYHTTDSSAQGVKLIPKPKCTRHLLFIRHGQYHYAKDDADCHLTGLGRQQLNCTGLRLRELNFPYRKVYYSTMTRAVESAELILNHLPDVQAEPADILREGAPYVLEPPLAFYQPTQKDLEEDGSRIESAFRKYVHRADVEQETDTYEVFVCHANVIRYFVCRALQFQPEAWIRFSLDHGSITWLVIRSDGRVTLRWLGNSGHMPPELISVQ</sequence>
<feature type="chain" id="PRO_5042284829" description="Serine/threonine-protein phosphatase PGAM5, mitochondrial" evidence="6">
    <location>
        <begin position="27"/>
        <end position="293"/>
    </location>
</feature>
<dbReference type="Pfam" id="PF00300">
    <property type="entry name" value="His_Phos_1"/>
    <property type="match status" value="1"/>
</dbReference>
<keyword evidence="8" id="KW-1185">Reference proteome</keyword>
<dbReference type="EMBL" id="JALJAT010000001">
    <property type="protein sequence ID" value="KAK4476197.1"/>
    <property type="molecule type" value="Genomic_DNA"/>
</dbReference>
<dbReference type="GO" id="GO:0090141">
    <property type="term" value="P:positive regulation of mitochondrial fission"/>
    <property type="evidence" value="ECO:0007669"/>
    <property type="project" value="TreeGrafter"/>
</dbReference>
<dbReference type="SUPFAM" id="SSF53254">
    <property type="entry name" value="Phosphoglycerate mutase-like"/>
    <property type="match status" value="1"/>
</dbReference>
<keyword evidence="6" id="KW-0732">Signal</keyword>
<dbReference type="AlphaFoldDB" id="A0AAE1ZMJ9"/>
<feature type="signal peptide" evidence="6">
    <location>
        <begin position="1"/>
        <end position="26"/>
    </location>
</feature>
<protein>
    <recommendedName>
        <fullName evidence="4">Serine/threonine-protein phosphatase PGAM5, mitochondrial</fullName>
        <ecNumber evidence="2">3.1.3.16</ecNumber>
    </recommendedName>
    <alternativeName>
        <fullName evidence="5">Serine/threonine-protein phosphatase Pgam5, mitochondrial</fullName>
    </alternativeName>
</protein>
<dbReference type="InterPro" id="IPR029033">
    <property type="entry name" value="His_PPase_superfam"/>
</dbReference>
<dbReference type="Gene3D" id="3.40.50.1240">
    <property type="entry name" value="Phosphoglycerate mutase-like"/>
    <property type="match status" value="1"/>
</dbReference>
<accession>A0AAE1ZMJ9</accession>
<keyword evidence="3" id="KW-0378">Hydrolase</keyword>
<evidence type="ECO:0000256" key="2">
    <source>
        <dbReference type="ARBA" id="ARBA00013081"/>
    </source>
</evidence>
<comment type="similarity">
    <text evidence="1">Belongs to the phosphoglycerate mutase family. BPG-dependent PGAM subfamily.</text>
</comment>
<evidence type="ECO:0000313" key="7">
    <source>
        <dbReference type="EMBL" id="KAK4476197.1"/>
    </source>
</evidence>
<dbReference type="GO" id="GO:0005739">
    <property type="term" value="C:mitochondrion"/>
    <property type="evidence" value="ECO:0007669"/>
    <property type="project" value="TreeGrafter"/>
</dbReference>
<evidence type="ECO:0000256" key="4">
    <source>
        <dbReference type="ARBA" id="ARBA00039765"/>
    </source>
</evidence>
<dbReference type="SMART" id="SM00855">
    <property type="entry name" value="PGAM"/>
    <property type="match status" value="1"/>
</dbReference>
<dbReference type="Proteomes" id="UP001292079">
    <property type="component" value="Unassembled WGS sequence"/>
</dbReference>
<reference evidence="7" key="2">
    <citation type="journal article" date="2023" name="Infect Dis Poverty">
        <title>Chromosome-scale genome of the human blood fluke Schistosoma mekongi and its implications for public health.</title>
        <authorList>
            <person name="Zhou M."/>
            <person name="Xu L."/>
            <person name="Xu D."/>
            <person name="Chen W."/>
            <person name="Khan J."/>
            <person name="Hu Y."/>
            <person name="Huang H."/>
            <person name="Wei H."/>
            <person name="Zhang Y."/>
            <person name="Chusongsang P."/>
            <person name="Tanasarnprasert K."/>
            <person name="Hu X."/>
            <person name="Limpanont Y."/>
            <person name="Lv Z."/>
        </authorList>
    </citation>
    <scope>NUCLEOTIDE SEQUENCE</scope>
    <source>
        <strain evidence="7">LV_2022a</strain>
    </source>
</reference>
<proteinExistence type="inferred from homology"/>
<dbReference type="CDD" id="cd07067">
    <property type="entry name" value="HP_PGM_like"/>
    <property type="match status" value="1"/>
</dbReference>
<gene>
    <name evidence="7" type="ORF">MN116_001410</name>
</gene>